<evidence type="ECO:0000313" key="3">
    <source>
        <dbReference type="EMBL" id="QJW97711.1"/>
    </source>
</evidence>
<dbReference type="SUPFAM" id="SSF53649">
    <property type="entry name" value="Alkaline phosphatase-like"/>
    <property type="match status" value="1"/>
</dbReference>
<dbReference type="CDD" id="cd16031">
    <property type="entry name" value="G6S_like"/>
    <property type="match status" value="1"/>
</dbReference>
<dbReference type="KEGG" id="ftj:FTUN_5288"/>
<organism evidence="3 4">
    <name type="scientific">Frigoriglobus tundricola</name>
    <dbReference type="NCBI Taxonomy" id="2774151"/>
    <lineage>
        <taxon>Bacteria</taxon>
        <taxon>Pseudomonadati</taxon>
        <taxon>Planctomycetota</taxon>
        <taxon>Planctomycetia</taxon>
        <taxon>Gemmatales</taxon>
        <taxon>Gemmataceae</taxon>
        <taxon>Frigoriglobus</taxon>
    </lineage>
</organism>
<reference evidence="4" key="1">
    <citation type="submission" date="2020-05" db="EMBL/GenBank/DDBJ databases">
        <title>Frigoriglobus tundricola gen. nov., sp. nov., a psychrotolerant cellulolytic planctomycete of the family Gemmataceae with two divergent copies of 16S rRNA gene.</title>
        <authorList>
            <person name="Kulichevskaya I.S."/>
            <person name="Ivanova A.A."/>
            <person name="Naumoff D.G."/>
            <person name="Beletsky A.V."/>
            <person name="Rijpstra W.I.C."/>
            <person name="Sinninghe Damste J.S."/>
            <person name="Mardanov A.V."/>
            <person name="Ravin N.V."/>
            <person name="Dedysh S.N."/>
        </authorList>
    </citation>
    <scope>NUCLEOTIDE SEQUENCE [LARGE SCALE GENOMIC DNA]</scope>
    <source>
        <strain evidence="4">PL17</strain>
    </source>
</reference>
<keyword evidence="3" id="KW-0378">Hydrolase</keyword>
<dbReference type="EMBL" id="CP053452">
    <property type="protein sequence ID" value="QJW97711.1"/>
    <property type="molecule type" value="Genomic_DNA"/>
</dbReference>
<keyword evidence="1" id="KW-0732">Signal</keyword>
<keyword evidence="4" id="KW-1185">Reference proteome</keyword>
<protein>
    <submittedName>
        <fullName evidence="3">Arylsulfatase</fullName>
        <ecNumber evidence="3">3.1.6.1</ecNumber>
    </submittedName>
</protein>
<evidence type="ECO:0000256" key="1">
    <source>
        <dbReference type="SAM" id="SignalP"/>
    </source>
</evidence>
<gene>
    <name evidence="3" type="ORF">FTUN_5288</name>
</gene>
<accession>A0A6M5YWP1</accession>
<dbReference type="InterPro" id="IPR000917">
    <property type="entry name" value="Sulfatase_N"/>
</dbReference>
<dbReference type="GO" id="GO:0004065">
    <property type="term" value="F:arylsulfatase activity"/>
    <property type="evidence" value="ECO:0007669"/>
    <property type="project" value="UniProtKB-EC"/>
</dbReference>
<dbReference type="AlphaFoldDB" id="A0A6M5YWP1"/>
<name>A0A6M5YWP1_9BACT</name>
<dbReference type="InterPro" id="IPR017850">
    <property type="entry name" value="Alkaline_phosphatase_core_sf"/>
</dbReference>
<dbReference type="EC" id="3.1.6.1" evidence="3"/>
<proteinExistence type="predicted"/>
<feature type="chain" id="PRO_5026941746" evidence="1">
    <location>
        <begin position="23"/>
        <end position="456"/>
    </location>
</feature>
<dbReference type="PANTHER" id="PTHR43108:SF6">
    <property type="entry name" value="N-SULPHOGLUCOSAMINE SULPHOHYDROLASE"/>
    <property type="match status" value="1"/>
</dbReference>
<dbReference type="Proteomes" id="UP000503447">
    <property type="component" value="Chromosome"/>
</dbReference>
<evidence type="ECO:0000313" key="4">
    <source>
        <dbReference type="Proteomes" id="UP000503447"/>
    </source>
</evidence>
<dbReference type="Pfam" id="PF00884">
    <property type="entry name" value="Sulfatase"/>
    <property type="match status" value="1"/>
</dbReference>
<evidence type="ECO:0000259" key="2">
    <source>
        <dbReference type="Pfam" id="PF00884"/>
    </source>
</evidence>
<feature type="domain" description="Sulfatase N-terminal" evidence="2">
    <location>
        <begin position="29"/>
        <end position="352"/>
    </location>
</feature>
<dbReference type="PANTHER" id="PTHR43108">
    <property type="entry name" value="N-ACETYLGLUCOSAMINE-6-SULFATASE FAMILY MEMBER"/>
    <property type="match status" value="1"/>
</dbReference>
<feature type="signal peptide" evidence="1">
    <location>
        <begin position="1"/>
        <end position="22"/>
    </location>
</feature>
<dbReference type="Gene3D" id="3.40.720.10">
    <property type="entry name" value="Alkaline Phosphatase, subunit A"/>
    <property type="match status" value="1"/>
</dbReference>
<sequence>MRLTQTVLVALSLLMAAPAVRADEPKPMNVVVLLADDWRHDTLGCAGNPVLKTPHLDQLAKTGFRFTHGCVTTSICGVSRASLLTGQWMSRHGNEAFAMFKTPWAETYPGILRANGYWVGHVGKWHNGAFPKERFDFGRSYSGTHWVKRLNAEPVHVTQLNESDALEFLRTRPKDKPFGLTLAFFAAHAEDDNPKQYLPQPGSAGLYANDTIPVPATATREALERLPPFLQRPTNEGRKRWTWRFDTPEKYQSMMKNYYRLCTEVDATCGAVIAELKRQGVLDHTLVIFTGDNGYFHGERGLADKWYPYEESIRVPLIVHDPRTPAAAKGKTNSDFVLNVDIAPTILAATGAAAPKTMQGRDFAPLYREAKRPDPPWRAEFFYEHAVIGTKDRIPASQALVRHDAKYIDWPDFRYEELFDLTADPQEQKNLINDPVRAKQLAEMKQRFEKLRAQAK</sequence>